<feature type="compositionally biased region" description="Polar residues" evidence="1">
    <location>
        <begin position="33"/>
        <end position="44"/>
    </location>
</feature>
<feature type="compositionally biased region" description="Basic and acidic residues" evidence="1">
    <location>
        <begin position="18"/>
        <end position="32"/>
    </location>
</feature>
<proteinExistence type="predicted"/>
<comment type="caution">
    <text evidence="3">The sequence shown here is derived from an EMBL/GenBank/DDBJ whole genome shotgun (WGS) entry which is preliminary data.</text>
</comment>
<dbReference type="AlphaFoldDB" id="A0A9C7Q338"/>
<feature type="transmembrane region" description="Helical" evidence="2">
    <location>
        <begin position="217"/>
        <end position="239"/>
    </location>
</feature>
<feature type="region of interest" description="Disordered" evidence="1">
    <location>
        <begin position="324"/>
        <end position="354"/>
    </location>
</feature>
<keyword evidence="2" id="KW-1133">Transmembrane helix</keyword>
<accession>A0A9C7Q338</accession>
<evidence type="ECO:0000313" key="3">
    <source>
        <dbReference type="EMBL" id="GJQ15419.1"/>
    </source>
</evidence>
<sequence length="354" mass="39563">MVKKPSSHGSSPSISPTKEPHIEEKQLKKESPGSDSAATTNTASPPSPGRIRRSLEVATQLCSSNAAILRERHPQIAAGMDNVSCRTKEVLQQLVPETWSPSKLGATVDNWVGDLRIKSATKRSWDVTTELLEKEVEPVVKHLELSVESLGSNIGRLATAFFIIVNTLCKVTSQVADCLWQPLCFQGTSPSSSTSQWERSWSSLGSSMQEIPFWRKVVGYILQVTILFIALPLAVARFIRYRLMGFTCFHIFSLTSLNTRVKTIASEWFLFLQELFTFVHFMFGCFAVYVFEILKDYRGPGFFVVQSIPRLLPKSLRSYIVEDTDGQDTSGEADYNAELATREPPEESRPNCIS</sequence>
<keyword evidence="4" id="KW-1185">Reference proteome</keyword>
<protein>
    <submittedName>
        <fullName evidence="3">Uncharacterized protein</fullName>
    </submittedName>
</protein>
<evidence type="ECO:0000313" key="4">
    <source>
        <dbReference type="Proteomes" id="UP001061958"/>
    </source>
</evidence>
<feature type="compositionally biased region" description="Basic and acidic residues" evidence="1">
    <location>
        <begin position="340"/>
        <end position="354"/>
    </location>
</feature>
<feature type="compositionally biased region" description="Low complexity" evidence="1">
    <location>
        <begin position="7"/>
        <end position="16"/>
    </location>
</feature>
<dbReference type="OrthoDB" id="10367364at2759"/>
<feature type="transmembrane region" description="Helical" evidence="2">
    <location>
        <begin position="268"/>
        <end position="291"/>
    </location>
</feature>
<dbReference type="Proteomes" id="UP001061958">
    <property type="component" value="Unassembled WGS sequence"/>
</dbReference>
<keyword evidence="2" id="KW-0812">Transmembrane</keyword>
<gene>
    <name evidence="3" type="ORF">GpartN1_g7210.t1</name>
</gene>
<keyword evidence="2" id="KW-0472">Membrane</keyword>
<evidence type="ECO:0000256" key="1">
    <source>
        <dbReference type="SAM" id="MobiDB-lite"/>
    </source>
</evidence>
<evidence type="ECO:0000256" key="2">
    <source>
        <dbReference type="SAM" id="Phobius"/>
    </source>
</evidence>
<name>A0A9C7Q338_9RHOD</name>
<reference evidence="3" key="2">
    <citation type="submission" date="2022-01" db="EMBL/GenBank/DDBJ databases">
        <authorList>
            <person name="Hirooka S."/>
            <person name="Miyagishima S.Y."/>
        </authorList>
    </citation>
    <scope>NUCLEOTIDE SEQUENCE</scope>
    <source>
        <strain evidence="3">NBRC 102759</strain>
    </source>
</reference>
<dbReference type="EMBL" id="BQMJ01000069">
    <property type="protein sequence ID" value="GJQ15419.1"/>
    <property type="molecule type" value="Genomic_DNA"/>
</dbReference>
<reference evidence="3" key="1">
    <citation type="journal article" date="2022" name="Proc. Natl. Acad. Sci. U.S.A.">
        <title>Life cycle and functional genomics of the unicellular red alga Galdieria for elucidating algal and plant evolution and industrial use.</title>
        <authorList>
            <person name="Hirooka S."/>
            <person name="Itabashi T."/>
            <person name="Ichinose T.M."/>
            <person name="Onuma R."/>
            <person name="Fujiwara T."/>
            <person name="Yamashita S."/>
            <person name="Jong L.W."/>
            <person name="Tomita R."/>
            <person name="Iwane A.H."/>
            <person name="Miyagishima S.Y."/>
        </authorList>
    </citation>
    <scope>NUCLEOTIDE SEQUENCE</scope>
    <source>
        <strain evidence="3">NBRC 102759</strain>
    </source>
</reference>
<feature type="region of interest" description="Disordered" evidence="1">
    <location>
        <begin position="1"/>
        <end position="51"/>
    </location>
</feature>
<organism evidence="3 4">
    <name type="scientific">Galdieria partita</name>
    <dbReference type="NCBI Taxonomy" id="83374"/>
    <lineage>
        <taxon>Eukaryota</taxon>
        <taxon>Rhodophyta</taxon>
        <taxon>Bangiophyceae</taxon>
        <taxon>Galdieriales</taxon>
        <taxon>Galdieriaceae</taxon>
        <taxon>Galdieria</taxon>
    </lineage>
</organism>